<dbReference type="PANTHER" id="PTHR40547">
    <property type="entry name" value="SLL0298 PROTEIN"/>
    <property type="match status" value="1"/>
</dbReference>
<feature type="transmembrane region" description="Helical" evidence="1">
    <location>
        <begin position="159"/>
        <end position="182"/>
    </location>
</feature>
<dbReference type="EMBL" id="FOMQ01000016">
    <property type="protein sequence ID" value="SFE15310.1"/>
    <property type="molecule type" value="Genomic_DNA"/>
</dbReference>
<keyword evidence="4" id="KW-1185">Reference proteome</keyword>
<proteinExistence type="predicted"/>
<keyword evidence="1" id="KW-0472">Membrane</keyword>
<keyword evidence="1" id="KW-0812">Transmembrane</keyword>
<name>A0A1I1YBP3_9BURK</name>
<dbReference type="Pfam" id="PF09835">
    <property type="entry name" value="DUF2062"/>
    <property type="match status" value="1"/>
</dbReference>
<dbReference type="RefSeq" id="WP_245783737.1">
    <property type="nucleotide sequence ID" value="NZ_FOMQ01000016.1"/>
</dbReference>
<organism evidence="3 4">
    <name type="scientific">Paracidovorax konjaci</name>
    <dbReference type="NCBI Taxonomy" id="32040"/>
    <lineage>
        <taxon>Bacteria</taxon>
        <taxon>Pseudomonadati</taxon>
        <taxon>Pseudomonadota</taxon>
        <taxon>Betaproteobacteria</taxon>
        <taxon>Burkholderiales</taxon>
        <taxon>Comamonadaceae</taxon>
        <taxon>Paracidovorax</taxon>
    </lineage>
</organism>
<sequence>MTVAPALAARAAMPLARLMNGVRRWLRRQEPATRALLERPFLARLRPWLERRQLLCLRREALARGTAAGLFCGLIPGPLQVPATVVACAGLRGNVVAGAAATLYTNPLTTLPLYALAFQVGAWVLPGEQTLPPWAGFSAAGGVEAVAAWMQALGAPLAVGLPLLALMFAAAGYAAVQALWLVPVWHRANRRR</sequence>
<evidence type="ECO:0000313" key="3">
    <source>
        <dbReference type="EMBL" id="SFE15310.1"/>
    </source>
</evidence>
<dbReference type="AlphaFoldDB" id="A0A1I1YBP3"/>
<evidence type="ECO:0000313" key="4">
    <source>
        <dbReference type="Proteomes" id="UP000199517"/>
    </source>
</evidence>
<dbReference type="PANTHER" id="PTHR40547:SF1">
    <property type="entry name" value="SLL0298 PROTEIN"/>
    <property type="match status" value="1"/>
</dbReference>
<accession>A0A1I1YBP3</accession>
<keyword evidence="1" id="KW-1133">Transmembrane helix</keyword>
<gene>
    <name evidence="3" type="ORF">SAMN04489710_11627</name>
</gene>
<evidence type="ECO:0000259" key="2">
    <source>
        <dbReference type="Pfam" id="PF09835"/>
    </source>
</evidence>
<protein>
    <recommendedName>
        <fullName evidence="2">DUF2062 domain-containing protein</fullName>
    </recommendedName>
</protein>
<feature type="domain" description="DUF2062" evidence="2">
    <location>
        <begin position="44"/>
        <end position="187"/>
    </location>
</feature>
<dbReference type="Proteomes" id="UP000199517">
    <property type="component" value="Unassembled WGS sequence"/>
</dbReference>
<dbReference type="STRING" id="32040.SAMN04489710_11627"/>
<evidence type="ECO:0000256" key="1">
    <source>
        <dbReference type="SAM" id="Phobius"/>
    </source>
</evidence>
<reference evidence="4" key="1">
    <citation type="submission" date="2016-10" db="EMBL/GenBank/DDBJ databases">
        <authorList>
            <person name="Varghese N."/>
            <person name="Submissions S."/>
        </authorList>
    </citation>
    <scope>NUCLEOTIDE SEQUENCE [LARGE SCALE GENOMIC DNA]</scope>
    <source>
        <strain evidence="4">DSM 7481</strain>
    </source>
</reference>
<dbReference type="InterPro" id="IPR018639">
    <property type="entry name" value="DUF2062"/>
</dbReference>